<gene>
    <name evidence="5" type="ORF">SEMRO_604_G174170.1</name>
</gene>
<dbReference type="Pfam" id="PF04676">
    <property type="entry name" value="CwfJ_C_2"/>
    <property type="match status" value="1"/>
</dbReference>
<name>A0A9N8HIM5_9STRA</name>
<dbReference type="GO" id="GO:0000398">
    <property type="term" value="P:mRNA splicing, via spliceosome"/>
    <property type="evidence" value="ECO:0007669"/>
    <property type="project" value="TreeGrafter"/>
</dbReference>
<evidence type="ECO:0000313" key="5">
    <source>
        <dbReference type="EMBL" id="CAB9513655.1"/>
    </source>
</evidence>
<feature type="domain" description="Cwf19-like protein C-terminal" evidence="3">
    <location>
        <begin position="319"/>
        <end position="413"/>
    </location>
</feature>
<dbReference type="OrthoDB" id="2113965at2759"/>
<feature type="region of interest" description="Disordered" evidence="2">
    <location>
        <begin position="1"/>
        <end position="96"/>
    </location>
</feature>
<dbReference type="InterPro" id="IPR006767">
    <property type="entry name" value="Cwf19-like_C_dom-2"/>
</dbReference>
<dbReference type="PANTHER" id="PTHR12072:SF5">
    <property type="entry name" value="CWF19-LIKE PROTEIN 2"/>
    <property type="match status" value="1"/>
</dbReference>
<dbReference type="GO" id="GO:0071014">
    <property type="term" value="C:post-mRNA release spliceosomal complex"/>
    <property type="evidence" value="ECO:0007669"/>
    <property type="project" value="TreeGrafter"/>
</dbReference>
<dbReference type="EMBL" id="CAICTM010000603">
    <property type="protein sequence ID" value="CAB9513655.1"/>
    <property type="molecule type" value="Genomic_DNA"/>
</dbReference>
<evidence type="ECO:0000259" key="3">
    <source>
        <dbReference type="Pfam" id="PF04676"/>
    </source>
</evidence>
<dbReference type="PANTHER" id="PTHR12072">
    <property type="entry name" value="CWF19, CELL CYCLE CONTROL PROTEIN"/>
    <property type="match status" value="1"/>
</dbReference>
<dbReference type="InterPro" id="IPR006768">
    <property type="entry name" value="Cwf19-like_C_dom-1"/>
</dbReference>
<dbReference type="Proteomes" id="UP001153069">
    <property type="component" value="Unassembled WGS sequence"/>
</dbReference>
<evidence type="ECO:0000313" key="6">
    <source>
        <dbReference type="Proteomes" id="UP001153069"/>
    </source>
</evidence>
<feature type="compositionally biased region" description="Low complexity" evidence="2">
    <location>
        <begin position="16"/>
        <end position="43"/>
    </location>
</feature>
<dbReference type="Pfam" id="PF04677">
    <property type="entry name" value="CwfJ_C_1"/>
    <property type="match status" value="1"/>
</dbReference>
<keyword evidence="6" id="KW-1185">Reference proteome</keyword>
<feature type="compositionally biased region" description="Low complexity" evidence="2">
    <location>
        <begin position="62"/>
        <end position="71"/>
    </location>
</feature>
<evidence type="ECO:0000259" key="4">
    <source>
        <dbReference type="Pfam" id="PF04677"/>
    </source>
</evidence>
<comment type="caution">
    <text evidence="5">The sequence shown here is derived from an EMBL/GenBank/DDBJ whole genome shotgun (WGS) entry which is preliminary data.</text>
</comment>
<feature type="domain" description="Cwf19-like C-terminal" evidence="4">
    <location>
        <begin position="183"/>
        <end position="297"/>
    </location>
</feature>
<proteinExistence type="inferred from homology"/>
<reference evidence="5" key="1">
    <citation type="submission" date="2020-06" db="EMBL/GenBank/DDBJ databases">
        <authorList>
            <consortium name="Plant Systems Biology data submission"/>
        </authorList>
    </citation>
    <scope>NUCLEOTIDE SEQUENCE</scope>
    <source>
        <strain evidence="5">D6</strain>
    </source>
</reference>
<evidence type="ECO:0000256" key="2">
    <source>
        <dbReference type="SAM" id="MobiDB-lite"/>
    </source>
</evidence>
<organism evidence="5 6">
    <name type="scientific">Seminavis robusta</name>
    <dbReference type="NCBI Taxonomy" id="568900"/>
    <lineage>
        <taxon>Eukaryota</taxon>
        <taxon>Sar</taxon>
        <taxon>Stramenopiles</taxon>
        <taxon>Ochrophyta</taxon>
        <taxon>Bacillariophyta</taxon>
        <taxon>Bacillariophyceae</taxon>
        <taxon>Bacillariophycidae</taxon>
        <taxon>Naviculales</taxon>
        <taxon>Naviculaceae</taxon>
        <taxon>Seminavis</taxon>
    </lineage>
</organism>
<dbReference type="InterPro" id="IPR040194">
    <property type="entry name" value="Cwf19-like"/>
</dbReference>
<comment type="similarity">
    <text evidence="1">Belongs to the CWF19 family.</text>
</comment>
<accession>A0A9N8HIM5</accession>
<sequence>MLSGIKAGKRKRKANKGSAPASGTTAQAAPSSSSSTTAESNQSVADQLRQSLLAGISPPPTATSSLSTTTELPHERLAKSGRIQAASAKKKDNDGATAILSMPPAAAMMSVDEEMARNVVRLGKKRRQKMNSTGMDSDDEEQRLVSLMIPDETTKLTKSAAKQEKMDHKAAQRATSRQLAQLDRQDQMTAHCWWWLESSRFAKHRLIALGNHVSLVMAPLNKSIKEGRHFYLVPIQHAESLAGCDEEVWEELQRFQQALRQVFDKEYNCGVIFSETVLTSNKFSQTRMEVIPLKRKKWLDAELFLRQALTEQLDDVHGTHNKLLSTKGKGLRRTVPKQMAYCYVEWDTNSNGLAIILEQQQGQQFPPDFAADTIAGMTGADPVRFQRNKKFTPEQERDLVVAFCQKWKPYDWTDQLE</sequence>
<evidence type="ECO:0000256" key="1">
    <source>
        <dbReference type="ARBA" id="ARBA00006795"/>
    </source>
</evidence>
<dbReference type="AlphaFoldDB" id="A0A9N8HIM5"/>
<protein>
    <submittedName>
        <fullName evidence="5">CWF19-like protein 2</fullName>
    </submittedName>
</protein>